<protein>
    <recommendedName>
        <fullName evidence="8">Luciferase-like monooxygenase</fullName>
    </recommendedName>
</protein>
<dbReference type="PANTHER" id="PTHR30011:SF16">
    <property type="entry name" value="C2H2 FINGER DOMAIN TRANSCRIPTION FACTOR (EUROFUNG)-RELATED"/>
    <property type="match status" value="1"/>
</dbReference>
<reference evidence="6 7" key="1">
    <citation type="submission" date="2020-04" db="EMBL/GenBank/DDBJ databases">
        <title>Arthrobacter sp. nov.</title>
        <authorList>
            <person name="Liu S."/>
        </authorList>
    </citation>
    <scope>NUCLEOTIDE SEQUENCE [LARGE SCALE GENOMIC DNA]</scope>
    <source>
        <strain evidence="6 7">E918</strain>
    </source>
</reference>
<feature type="region of interest" description="Disordered" evidence="5">
    <location>
        <begin position="62"/>
        <end position="81"/>
    </location>
</feature>
<dbReference type="AlphaFoldDB" id="A0A7X6K7J9"/>
<evidence type="ECO:0000256" key="5">
    <source>
        <dbReference type="SAM" id="MobiDB-lite"/>
    </source>
</evidence>
<gene>
    <name evidence="6" type="ORF">HGG74_19255</name>
</gene>
<comment type="caution">
    <text evidence="6">The sequence shown here is derived from an EMBL/GenBank/DDBJ whole genome shotgun (WGS) entry which is preliminary data.</text>
</comment>
<evidence type="ECO:0008006" key="8">
    <source>
        <dbReference type="Google" id="ProtNLM"/>
    </source>
</evidence>
<evidence type="ECO:0000313" key="6">
    <source>
        <dbReference type="EMBL" id="NKX56620.1"/>
    </source>
</evidence>
<sequence length="107" mass="11377">MGGPKTVADELISWIEETGADGFNISHAVKFRDIEDFARCVVPELQARAVMRTSCDGDTLHEGLFGPGRSRLPSDHPGAGYHRALTVQPPANAVGPAESLCSSLQTS</sequence>
<keyword evidence="4" id="KW-0503">Monooxygenase</keyword>
<dbReference type="GO" id="GO:0004497">
    <property type="term" value="F:monooxygenase activity"/>
    <property type="evidence" value="ECO:0007669"/>
    <property type="project" value="UniProtKB-KW"/>
</dbReference>
<dbReference type="PANTHER" id="PTHR30011">
    <property type="entry name" value="ALKANESULFONATE MONOOXYGENASE-RELATED"/>
    <property type="match status" value="1"/>
</dbReference>
<dbReference type="InterPro" id="IPR036661">
    <property type="entry name" value="Luciferase-like_sf"/>
</dbReference>
<dbReference type="RefSeq" id="WP_168489018.1">
    <property type="nucleotide sequence ID" value="NZ_JAAZSQ010000028.1"/>
</dbReference>
<proteinExistence type="predicted"/>
<keyword evidence="1" id="KW-0285">Flavoprotein</keyword>
<evidence type="ECO:0000313" key="7">
    <source>
        <dbReference type="Proteomes" id="UP000544090"/>
    </source>
</evidence>
<keyword evidence="2" id="KW-0288">FMN</keyword>
<dbReference type="InterPro" id="IPR051260">
    <property type="entry name" value="Diverse_substr_monoxygenases"/>
</dbReference>
<evidence type="ECO:0000256" key="1">
    <source>
        <dbReference type="ARBA" id="ARBA00022630"/>
    </source>
</evidence>
<evidence type="ECO:0000256" key="4">
    <source>
        <dbReference type="ARBA" id="ARBA00023033"/>
    </source>
</evidence>
<dbReference type="SUPFAM" id="SSF51679">
    <property type="entry name" value="Bacterial luciferase-like"/>
    <property type="match status" value="1"/>
</dbReference>
<accession>A0A7X6K7J9</accession>
<organism evidence="6 7">
    <name type="scientific">Arthrobacter mobilis</name>
    <dbReference type="NCBI Taxonomy" id="2724944"/>
    <lineage>
        <taxon>Bacteria</taxon>
        <taxon>Bacillati</taxon>
        <taxon>Actinomycetota</taxon>
        <taxon>Actinomycetes</taxon>
        <taxon>Micrococcales</taxon>
        <taxon>Micrococcaceae</taxon>
        <taxon>Arthrobacter</taxon>
    </lineage>
</organism>
<keyword evidence="7" id="KW-1185">Reference proteome</keyword>
<evidence type="ECO:0000256" key="3">
    <source>
        <dbReference type="ARBA" id="ARBA00023002"/>
    </source>
</evidence>
<keyword evidence="3" id="KW-0560">Oxidoreductase</keyword>
<name>A0A7X6K7J9_9MICC</name>
<dbReference type="GO" id="GO:0016705">
    <property type="term" value="F:oxidoreductase activity, acting on paired donors, with incorporation or reduction of molecular oxygen"/>
    <property type="evidence" value="ECO:0007669"/>
    <property type="project" value="InterPro"/>
</dbReference>
<dbReference type="Gene3D" id="3.20.20.30">
    <property type="entry name" value="Luciferase-like domain"/>
    <property type="match status" value="1"/>
</dbReference>
<dbReference type="Proteomes" id="UP000544090">
    <property type="component" value="Unassembled WGS sequence"/>
</dbReference>
<dbReference type="EMBL" id="JAAZSQ010000028">
    <property type="protein sequence ID" value="NKX56620.1"/>
    <property type="molecule type" value="Genomic_DNA"/>
</dbReference>
<evidence type="ECO:0000256" key="2">
    <source>
        <dbReference type="ARBA" id="ARBA00022643"/>
    </source>
</evidence>